<gene>
    <name evidence="3" type="ORF">Cylst_5732</name>
</gene>
<keyword evidence="4" id="KW-1185">Reference proteome</keyword>
<dbReference type="Proteomes" id="UP000010475">
    <property type="component" value="Chromosome"/>
</dbReference>
<dbReference type="KEGG" id="csg:Cylst_5732"/>
<sequence length="364" mass="39260">MPPRQYPPAYLRYLRARLWNLARPGFWGTAIFLFVVGFVVNEYWLRPDILTPKQNTPVTTSKPAESSTLSDEDKAVVADIDNLPVLLNEFEKATLSATINPQEDAQEDNSESLFEDVIKKQNTASDAKSTPGQGIVNSPPPANEKNPFVVQAEKLLLSGTNDGDGQFLDVKSLNPSPAQTETTTFSSLEMGLTNKTKKNQKSVLISPLQAEINQLTQQNFSSLNNATSSQINPLAQTSSNEATRILPNNSLPSQSLPPSTGIGYIQPTVTNQPQNPYSNFNNGQTLPSVVTPTTGVSPITPAAPNNTTNSVQSSSRSITDSTTPVGYANYGNSGLQQPIYGNSSLQQPTNPSAIPGQYTGGYQR</sequence>
<dbReference type="EMBL" id="CP003642">
    <property type="protein sequence ID" value="AFZ27728.1"/>
    <property type="molecule type" value="Genomic_DNA"/>
</dbReference>
<feature type="region of interest" description="Disordered" evidence="1">
    <location>
        <begin position="51"/>
        <end position="73"/>
    </location>
</feature>
<dbReference type="OrthoDB" id="582255at2"/>
<name>K9X5H8_9NOST</name>
<dbReference type="STRING" id="56107.Cylst_5732"/>
<feature type="compositionally biased region" description="Polar residues" evidence="1">
    <location>
        <begin position="122"/>
        <end position="136"/>
    </location>
</feature>
<keyword evidence="2" id="KW-0812">Transmembrane</keyword>
<evidence type="ECO:0000313" key="4">
    <source>
        <dbReference type="Proteomes" id="UP000010475"/>
    </source>
</evidence>
<protein>
    <submittedName>
        <fullName evidence="3">Uncharacterized protein</fullName>
    </submittedName>
</protein>
<keyword evidence="2" id="KW-0472">Membrane</keyword>
<proteinExistence type="predicted"/>
<dbReference type="RefSeq" id="WP_015210962.1">
    <property type="nucleotide sequence ID" value="NC_019757.1"/>
</dbReference>
<feature type="compositionally biased region" description="Polar residues" evidence="1">
    <location>
        <begin position="297"/>
        <end position="352"/>
    </location>
</feature>
<feature type="region of interest" description="Disordered" evidence="1">
    <location>
        <begin position="122"/>
        <end position="143"/>
    </location>
</feature>
<feature type="transmembrane region" description="Helical" evidence="2">
    <location>
        <begin position="21"/>
        <end position="45"/>
    </location>
</feature>
<feature type="compositionally biased region" description="Polar residues" evidence="1">
    <location>
        <begin position="52"/>
        <end position="69"/>
    </location>
</feature>
<dbReference type="PATRIC" id="fig|56107.3.peg.6296"/>
<evidence type="ECO:0000313" key="3">
    <source>
        <dbReference type="EMBL" id="AFZ27728.1"/>
    </source>
</evidence>
<dbReference type="AlphaFoldDB" id="K9X5H8"/>
<reference evidence="3 4" key="1">
    <citation type="submission" date="2012-06" db="EMBL/GenBank/DDBJ databases">
        <title>Finished chromosome of genome of Cylindrospermum stagnale PCC 7417.</title>
        <authorList>
            <consortium name="US DOE Joint Genome Institute"/>
            <person name="Gugger M."/>
            <person name="Coursin T."/>
            <person name="Rippka R."/>
            <person name="Tandeau De Marsac N."/>
            <person name="Huntemann M."/>
            <person name="Wei C.-L."/>
            <person name="Han J."/>
            <person name="Detter J.C."/>
            <person name="Han C."/>
            <person name="Tapia R."/>
            <person name="Chen A."/>
            <person name="Kyrpides N."/>
            <person name="Mavromatis K."/>
            <person name="Markowitz V."/>
            <person name="Szeto E."/>
            <person name="Ivanova N."/>
            <person name="Pagani I."/>
            <person name="Pati A."/>
            <person name="Goodwin L."/>
            <person name="Nordberg H.P."/>
            <person name="Cantor M.N."/>
            <person name="Hua S.X."/>
            <person name="Woyke T."/>
            <person name="Kerfeld C.A."/>
        </authorList>
    </citation>
    <scope>NUCLEOTIDE SEQUENCE [LARGE SCALE GENOMIC DNA]</scope>
    <source>
        <strain evidence="3 4">PCC 7417</strain>
    </source>
</reference>
<accession>K9X5H8</accession>
<evidence type="ECO:0000256" key="2">
    <source>
        <dbReference type="SAM" id="Phobius"/>
    </source>
</evidence>
<keyword evidence="2" id="KW-1133">Transmembrane helix</keyword>
<feature type="region of interest" description="Disordered" evidence="1">
    <location>
        <begin position="297"/>
        <end position="364"/>
    </location>
</feature>
<dbReference type="HOGENOM" id="CLU_745313_0_0_3"/>
<dbReference type="eggNOG" id="ENOG5032YKD">
    <property type="taxonomic scope" value="Bacteria"/>
</dbReference>
<organism evidence="3 4">
    <name type="scientific">Cylindrospermum stagnale PCC 7417</name>
    <dbReference type="NCBI Taxonomy" id="56107"/>
    <lineage>
        <taxon>Bacteria</taxon>
        <taxon>Bacillati</taxon>
        <taxon>Cyanobacteriota</taxon>
        <taxon>Cyanophyceae</taxon>
        <taxon>Nostocales</taxon>
        <taxon>Nostocaceae</taxon>
        <taxon>Cylindrospermum</taxon>
    </lineage>
</organism>
<evidence type="ECO:0000256" key="1">
    <source>
        <dbReference type="SAM" id="MobiDB-lite"/>
    </source>
</evidence>